<dbReference type="SUPFAM" id="SSF50475">
    <property type="entry name" value="FMN-binding split barrel"/>
    <property type="match status" value="1"/>
</dbReference>
<organism evidence="1 2">
    <name type="scientific">Kribbella pratensis</name>
    <dbReference type="NCBI Taxonomy" id="2512112"/>
    <lineage>
        <taxon>Bacteria</taxon>
        <taxon>Bacillati</taxon>
        <taxon>Actinomycetota</taxon>
        <taxon>Actinomycetes</taxon>
        <taxon>Propionibacteriales</taxon>
        <taxon>Kribbellaceae</taxon>
        <taxon>Kribbella</taxon>
    </lineage>
</organism>
<reference evidence="1 2" key="1">
    <citation type="submission" date="2019-03" db="EMBL/GenBank/DDBJ databases">
        <title>Genomic Encyclopedia of Type Strains, Phase III (KMG-III): the genomes of soil and plant-associated and newly described type strains.</title>
        <authorList>
            <person name="Whitman W."/>
        </authorList>
    </citation>
    <scope>NUCLEOTIDE SEQUENCE [LARGE SCALE GENOMIC DNA]</scope>
    <source>
        <strain evidence="1 2">VKM Ac-2573</strain>
    </source>
</reference>
<dbReference type="AlphaFoldDB" id="A0A4V3GHQ7"/>
<comment type="caution">
    <text evidence="1">The sequence shown here is derived from an EMBL/GenBank/DDBJ whole genome shotgun (WGS) entry which is preliminary data.</text>
</comment>
<evidence type="ECO:0000313" key="2">
    <source>
        <dbReference type="Proteomes" id="UP000295146"/>
    </source>
</evidence>
<dbReference type="EMBL" id="SODP01000001">
    <property type="protein sequence ID" value="TDW77077.1"/>
    <property type="molecule type" value="Genomic_DNA"/>
</dbReference>
<dbReference type="RefSeq" id="WP_134101083.1">
    <property type="nucleotide sequence ID" value="NZ_SODP01000001.1"/>
</dbReference>
<proteinExistence type="predicted"/>
<dbReference type="InterPro" id="IPR012349">
    <property type="entry name" value="Split_barrel_FMN-bd"/>
</dbReference>
<keyword evidence="2" id="KW-1185">Reference proteome</keyword>
<evidence type="ECO:0000313" key="1">
    <source>
        <dbReference type="EMBL" id="TDW77077.1"/>
    </source>
</evidence>
<protein>
    <submittedName>
        <fullName evidence="1">Pyridoxamine 5'-phosphate oxidase</fullName>
    </submittedName>
</protein>
<dbReference type="Gene3D" id="2.30.110.10">
    <property type="entry name" value="Electron Transport, Fmn-binding Protein, Chain A"/>
    <property type="match status" value="1"/>
</dbReference>
<dbReference type="Proteomes" id="UP000295146">
    <property type="component" value="Unassembled WGS sequence"/>
</dbReference>
<dbReference type="OrthoDB" id="4827196at2"/>
<accession>A0A4V3GHQ7</accession>
<gene>
    <name evidence="1" type="ORF">EV653_2241</name>
</gene>
<name>A0A4V3GHQ7_9ACTN</name>
<sequence length="170" mass="18099">MTRTAAQKIAAGNGQPTREQVWRQIAKASFAVLSYVTPTGEPRSSGVVYAAAHGRLYVAVAPDSWKALHIPATDQVAVTVPVRRGGLLALLFPIPPATISFHARAVVHTTGRPDITSVSSELATLVPAERMAECRIVEIFPEGNFLTYGIGTSLLAMRTPSLARSRVPVG</sequence>